<evidence type="ECO:0000256" key="1">
    <source>
        <dbReference type="ARBA" id="ARBA00010118"/>
    </source>
</evidence>
<dbReference type="PANTHER" id="PTHR12203:SF35">
    <property type="entry name" value="PROTEIN O-GLUCOSYLTRANSFERASE 1"/>
    <property type="match status" value="1"/>
</dbReference>
<proteinExistence type="inferred from homology"/>
<reference evidence="4 5" key="1">
    <citation type="journal article" date="2015" name="Genome Biol. Evol.">
        <title>Comparative Genomics of a Bacterivorous Green Alga Reveals Evolutionary Causalities and Consequences of Phago-Mixotrophic Mode of Nutrition.</title>
        <authorList>
            <person name="Burns J.A."/>
            <person name="Paasch A."/>
            <person name="Narechania A."/>
            <person name="Kim E."/>
        </authorList>
    </citation>
    <scope>NUCLEOTIDE SEQUENCE [LARGE SCALE GENOMIC DNA]</scope>
    <source>
        <strain evidence="4 5">PLY_AMNH</strain>
    </source>
</reference>
<sequence>MYGPKASSGRAFPFPFSWQEGQKEFLGEIHKELDGYVHVTKKQIDALANRLSAADDAFCHFRIVYIRGGSVYFDSRQLEKCEQTGKLTLLDKHLRSVLHHARKMEISVSDVYFMFSTSADGMHDNLDFTPPPSNIFNTIPVFVIAKRKPEDPGVRVPNMYFGDIQWSWARNTKTVLDVSKSRKWQSRKSAAYWRGNCGHLREPSWPRVQVSELALDKNNSIDAALTEPIKFSLKGLDPREIIKLRMLPTVPRNNQLVLSTYKYLLNMPGSATGSYSKNLQVLWPHGSVVLMWETKAQEFYYDKLVPGVTHLVVNNNTVIDTLRWLQEHDDEAQTIAAAGLRVFQHYLSPDALTVYWCLALEAYTKKLELPYELPDDACTCEKTPFLERQKCPFCEDWITEKSKNTQALNSYLFFHGAPEHM</sequence>
<feature type="domain" description="Glycosyl transferase CAP10" evidence="3">
    <location>
        <begin position="107"/>
        <end position="370"/>
    </location>
</feature>
<dbReference type="AlphaFoldDB" id="A0AAE0FUQ2"/>
<dbReference type="EMBL" id="LGRX02013307">
    <property type="protein sequence ID" value="KAK3266244.1"/>
    <property type="molecule type" value="Genomic_DNA"/>
</dbReference>
<dbReference type="Pfam" id="PF05686">
    <property type="entry name" value="Glyco_transf_90"/>
    <property type="match status" value="1"/>
</dbReference>
<organism evidence="4 5">
    <name type="scientific">Cymbomonas tetramitiformis</name>
    <dbReference type="NCBI Taxonomy" id="36881"/>
    <lineage>
        <taxon>Eukaryota</taxon>
        <taxon>Viridiplantae</taxon>
        <taxon>Chlorophyta</taxon>
        <taxon>Pyramimonadophyceae</taxon>
        <taxon>Pyramimonadales</taxon>
        <taxon>Pyramimonadaceae</taxon>
        <taxon>Cymbomonas</taxon>
    </lineage>
</organism>
<name>A0AAE0FUQ2_9CHLO</name>
<dbReference type="InterPro" id="IPR051091">
    <property type="entry name" value="O-Glucosyltr/Glycosyltrsf_90"/>
</dbReference>
<dbReference type="Proteomes" id="UP001190700">
    <property type="component" value="Unassembled WGS sequence"/>
</dbReference>
<keyword evidence="5" id="KW-1185">Reference proteome</keyword>
<evidence type="ECO:0000256" key="2">
    <source>
        <dbReference type="ARBA" id="ARBA00022679"/>
    </source>
</evidence>
<gene>
    <name evidence="4" type="ORF">CYMTET_25119</name>
</gene>
<evidence type="ECO:0000259" key="3">
    <source>
        <dbReference type="SMART" id="SM00672"/>
    </source>
</evidence>
<dbReference type="SMART" id="SM00672">
    <property type="entry name" value="CAP10"/>
    <property type="match status" value="1"/>
</dbReference>
<evidence type="ECO:0000313" key="4">
    <source>
        <dbReference type="EMBL" id="KAK3266244.1"/>
    </source>
</evidence>
<comment type="similarity">
    <text evidence="1">Belongs to the glycosyltransferase 90 family.</text>
</comment>
<comment type="caution">
    <text evidence="4">The sequence shown here is derived from an EMBL/GenBank/DDBJ whole genome shotgun (WGS) entry which is preliminary data.</text>
</comment>
<evidence type="ECO:0000313" key="5">
    <source>
        <dbReference type="Proteomes" id="UP001190700"/>
    </source>
</evidence>
<accession>A0AAE0FUQ2</accession>
<dbReference type="InterPro" id="IPR006598">
    <property type="entry name" value="CAP10"/>
</dbReference>
<keyword evidence="2" id="KW-0808">Transferase</keyword>
<protein>
    <recommendedName>
        <fullName evidence="3">Glycosyl transferase CAP10 domain-containing protein</fullName>
    </recommendedName>
</protein>
<dbReference type="PANTHER" id="PTHR12203">
    <property type="entry name" value="KDEL LYS-ASP-GLU-LEU CONTAINING - RELATED"/>
    <property type="match status" value="1"/>
</dbReference>
<dbReference type="GO" id="GO:0016740">
    <property type="term" value="F:transferase activity"/>
    <property type="evidence" value="ECO:0007669"/>
    <property type="project" value="UniProtKB-KW"/>
</dbReference>